<comment type="caution">
    <text evidence="1">The sequence shown here is derived from an EMBL/GenBank/DDBJ whole genome shotgun (WGS) entry which is preliminary data.</text>
</comment>
<reference evidence="1 2" key="1">
    <citation type="submission" date="2018-06" db="EMBL/GenBank/DDBJ databases">
        <title>Genomic Encyclopedia of Type Strains, Phase III (KMG-III): the genomes of soil and plant-associated and newly described type strains.</title>
        <authorList>
            <person name="Whitman W."/>
        </authorList>
    </citation>
    <scope>NUCLEOTIDE SEQUENCE [LARGE SCALE GENOMIC DNA]</scope>
    <source>
        <strain evidence="1 2">CECT 7377</strain>
    </source>
</reference>
<name>A0A366J8W2_9GAMM</name>
<accession>A0A366J8W2</accession>
<evidence type="ECO:0000313" key="1">
    <source>
        <dbReference type="EMBL" id="RBP83466.1"/>
    </source>
</evidence>
<organism evidence="1 2">
    <name type="scientific">Marinomonas rhizomae</name>
    <dbReference type="NCBI Taxonomy" id="491948"/>
    <lineage>
        <taxon>Bacteria</taxon>
        <taxon>Pseudomonadati</taxon>
        <taxon>Pseudomonadota</taxon>
        <taxon>Gammaproteobacteria</taxon>
        <taxon>Oceanospirillales</taxon>
        <taxon>Oceanospirillaceae</taxon>
        <taxon>Marinomonas</taxon>
    </lineage>
</organism>
<sequence>MFLPQNRAEMKYGSMHREGGVDVINLSKGGFMTAQYCDVTR</sequence>
<protein>
    <submittedName>
        <fullName evidence="1">Uncharacterized protein</fullName>
    </submittedName>
</protein>
<dbReference type="EMBL" id="QNSE01000006">
    <property type="protein sequence ID" value="RBP83466.1"/>
    <property type="molecule type" value="Genomic_DNA"/>
</dbReference>
<gene>
    <name evidence="1" type="ORF">DFP80_106111</name>
</gene>
<proteinExistence type="predicted"/>
<evidence type="ECO:0000313" key="2">
    <source>
        <dbReference type="Proteomes" id="UP000252792"/>
    </source>
</evidence>
<dbReference type="AlphaFoldDB" id="A0A366J8W2"/>
<dbReference type="Proteomes" id="UP000252792">
    <property type="component" value="Unassembled WGS sequence"/>
</dbReference>
<keyword evidence="2" id="KW-1185">Reference proteome</keyword>